<name>A0A1Q5PZS8_9ACTO</name>
<comment type="caution">
    <text evidence="3">The sequence shown here is derived from an EMBL/GenBank/DDBJ whole genome shotgun (WGS) entry which is preliminary data.</text>
</comment>
<dbReference type="Gene3D" id="2.40.50.90">
    <property type="match status" value="1"/>
</dbReference>
<feature type="compositionally biased region" description="Pro residues" evidence="1">
    <location>
        <begin position="278"/>
        <end position="337"/>
    </location>
</feature>
<sequence>MVLGALTLQFTASPVVAEVIDGESFIVTEGFRSYEVRLLNVDTPDLVGSHDVPQCLGREAADYLSSLLPAGTPVTLVKDGATKDRFGRVLAGVYRDGTLVNAEVTRAGFGVPIVNESNYRFFSDVASTASQAQANQVGLFDPEVDCTLTAKVRANGIPEELLHSDPATLDATAIEQYTAKVRQLMTVWDSFDQARGNDNEVLHSAWTRDYLHQLKQRYWDETVAPARKQLNIIAAAVPGVELPPDLCEDDQDKAPTPPPTDRGRPKGRAMKPGLVPSPKKPAPTTPAPSPTQPDTPSPTPSPATPSPSPTTPTPEPPPAPEPSKPHKPIPSPTPSPNEPDKSTPGPGKPQPGKPDRPGTAQAPATIPARES</sequence>
<protein>
    <recommendedName>
        <fullName evidence="2">TNase-like domain-containing protein</fullName>
    </recommendedName>
</protein>
<reference evidence="4" key="1">
    <citation type="submission" date="2016-12" db="EMBL/GenBank/DDBJ databases">
        <authorList>
            <person name="Meng X."/>
        </authorList>
    </citation>
    <scope>NUCLEOTIDE SEQUENCE [LARGE SCALE GENOMIC DNA]</scope>
    <source>
        <strain evidence="4">DSM 19116</strain>
    </source>
</reference>
<dbReference type="InterPro" id="IPR035437">
    <property type="entry name" value="SNase_OB-fold_sf"/>
</dbReference>
<organism evidence="3 4">
    <name type="scientific">Bowdeniella nasicola</name>
    <dbReference type="NCBI Taxonomy" id="208480"/>
    <lineage>
        <taxon>Bacteria</taxon>
        <taxon>Bacillati</taxon>
        <taxon>Actinomycetota</taxon>
        <taxon>Actinomycetes</taxon>
        <taxon>Actinomycetales</taxon>
        <taxon>Actinomycetaceae</taxon>
        <taxon>Bowdeniella</taxon>
    </lineage>
</organism>
<evidence type="ECO:0000313" key="3">
    <source>
        <dbReference type="EMBL" id="OKL53138.1"/>
    </source>
</evidence>
<dbReference type="InterPro" id="IPR016071">
    <property type="entry name" value="Staphylococal_nuclease_OB-fold"/>
</dbReference>
<feature type="region of interest" description="Disordered" evidence="1">
    <location>
        <begin position="243"/>
        <end position="371"/>
    </location>
</feature>
<evidence type="ECO:0000313" key="4">
    <source>
        <dbReference type="Proteomes" id="UP000185628"/>
    </source>
</evidence>
<dbReference type="AlphaFoldDB" id="A0A1Q5PZS8"/>
<dbReference type="PROSITE" id="PS50830">
    <property type="entry name" value="TNASE_3"/>
    <property type="match status" value="1"/>
</dbReference>
<evidence type="ECO:0000256" key="1">
    <source>
        <dbReference type="SAM" id="MobiDB-lite"/>
    </source>
</evidence>
<gene>
    <name evidence="3" type="ORF">BSZ39_11085</name>
</gene>
<dbReference type="EMBL" id="MQVR01000084">
    <property type="protein sequence ID" value="OKL53138.1"/>
    <property type="molecule type" value="Genomic_DNA"/>
</dbReference>
<evidence type="ECO:0000259" key="2">
    <source>
        <dbReference type="PROSITE" id="PS50830"/>
    </source>
</evidence>
<dbReference type="Pfam" id="PF00565">
    <property type="entry name" value="SNase"/>
    <property type="match status" value="1"/>
</dbReference>
<dbReference type="SUPFAM" id="SSF50199">
    <property type="entry name" value="Staphylococcal nuclease"/>
    <property type="match status" value="1"/>
</dbReference>
<keyword evidence="4" id="KW-1185">Reference proteome</keyword>
<dbReference type="Proteomes" id="UP000185628">
    <property type="component" value="Unassembled WGS sequence"/>
</dbReference>
<feature type="domain" description="TNase-like" evidence="2">
    <location>
        <begin position="16"/>
        <end position="142"/>
    </location>
</feature>
<dbReference type="SMART" id="SM00318">
    <property type="entry name" value="SNc"/>
    <property type="match status" value="1"/>
</dbReference>
<dbReference type="PRINTS" id="PR01217">
    <property type="entry name" value="PRICHEXTENSN"/>
</dbReference>
<proteinExistence type="predicted"/>
<accession>A0A1Q5PZS8</accession>